<dbReference type="InterPro" id="IPR003362">
    <property type="entry name" value="Bact_transf"/>
</dbReference>
<protein>
    <submittedName>
        <fullName evidence="10">Exopolysaccharide biosynthesis polyprenyl glycosylphosphotransferase</fullName>
        <ecNumber evidence="10">2.7.8.6</ecNumber>
    </submittedName>
</protein>
<dbReference type="eggNOG" id="COG2148">
    <property type="taxonomic scope" value="Bacteria"/>
</dbReference>
<feature type="transmembrane region" description="Helical" evidence="8">
    <location>
        <begin position="62"/>
        <end position="80"/>
    </location>
</feature>
<proteinExistence type="inferred from homology"/>
<evidence type="ECO:0000256" key="1">
    <source>
        <dbReference type="ARBA" id="ARBA00004236"/>
    </source>
</evidence>
<accession>B2JKP6</accession>
<sequence>MRTAAAKHRPLNATQWGRNMSELVHRAIDIALIVLGAFGALHLNLSFNVAAVGPAHQLDPTLVAFVAALALSVFPACGTYPPRGRHPVASVAGRTAFAWLAVQLCGLALLYAIHRDNVISMPWFIYWTLTTGISLLASHTLFFAQFSVARQATAWLGRGDTDHDLAETEPHTGSIRHAVKRAFDITLGLTMILALLPLLALVALVVKLDGGPSIYGHTRVGRNGEKFRCLKFRSMVVNSQQVLDELLASDPVARAEWEREFKLKNDVRVTRIGHFLRRTSLDELPQLWNVVRGEMSLVGPRPITAQELERYGAHSKYYLMATPGITGLWQVSGRCETDYATRVMLDVKYVTNWSLRADIGILFKTFFVVIKGNGAY</sequence>
<keyword evidence="7 8" id="KW-0472">Membrane</keyword>
<feature type="domain" description="Bacterial sugar transferase" evidence="9">
    <location>
        <begin position="180"/>
        <end position="371"/>
    </location>
</feature>
<evidence type="ECO:0000313" key="10">
    <source>
        <dbReference type="EMBL" id="ACC70873.1"/>
    </source>
</evidence>
<evidence type="ECO:0000256" key="4">
    <source>
        <dbReference type="ARBA" id="ARBA00022679"/>
    </source>
</evidence>
<reference evidence="11" key="1">
    <citation type="journal article" date="2014" name="Stand. Genomic Sci.">
        <title>Complete genome sequence of Burkholderia phymatum STM815(T), a broad host range and efficient nitrogen-fixing symbiont of Mimosa species.</title>
        <authorList>
            <person name="Moulin L."/>
            <person name="Klonowska A."/>
            <person name="Caroline B."/>
            <person name="Booth K."/>
            <person name="Vriezen J.A."/>
            <person name="Melkonian R."/>
            <person name="James E.K."/>
            <person name="Young J.P."/>
            <person name="Bena G."/>
            <person name="Hauser L."/>
            <person name="Land M."/>
            <person name="Kyrpides N."/>
            <person name="Bruce D."/>
            <person name="Chain P."/>
            <person name="Copeland A."/>
            <person name="Pitluck S."/>
            <person name="Woyke T."/>
            <person name="Lizotte-Waniewski M."/>
            <person name="Bristow J."/>
            <person name="Riley M."/>
        </authorList>
    </citation>
    <scope>NUCLEOTIDE SEQUENCE [LARGE SCALE GENOMIC DNA]</scope>
    <source>
        <strain evidence="11">DSM 17167 / CIP 108236 / LMG 21445 / STM815</strain>
    </source>
</reference>
<feature type="transmembrane region" description="Helical" evidence="8">
    <location>
        <begin position="92"/>
        <end position="113"/>
    </location>
</feature>
<evidence type="ECO:0000256" key="6">
    <source>
        <dbReference type="ARBA" id="ARBA00022989"/>
    </source>
</evidence>
<keyword evidence="5 8" id="KW-0812">Transmembrane</keyword>
<dbReference type="EMBL" id="CP001043">
    <property type="protein sequence ID" value="ACC70873.1"/>
    <property type="molecule type" value="Genomic_DNA"/>
</dbReference>
<feature type="transmembrane region" description="Helical" evidence="8">
    <location>
        <begin position="125"/>
        <end position="148"/>
    </location>
</feature>
<feature type="transmembrane region" description="Helical" evidence="8">
    <location>
        <begin position="27"/>
        <end position="50"/>
    </location>
</feature>
<evidence type="ECO:0000256" key="2">
    <source>
        <dbReference type="ARBA" id="ARBA00006464"/>
    </source>
</evidence>
<gene>
    <name evidence="10" type="ordered locus">Bphy_1691</name>
</gene>
<dbReference type="PANTHER" id="PTHR30576">
    <property type="entry name" value="COLANIC BIOSYNTHESIS UDP-GLUCOSE LIPID CARRIER TRANSFERASE"/>
    <property type="match status" value="1"/>
</dbReference>
<dbReference type="GO" id="GO:0047360">
    <property type="term" value="F:undecaprenyl-phosphate galactose phosphotransferase activity"/>
    <property type="evidence" value="ECO:0007669"/>
    <property type="project" value="UniProtKB-EC"/>
</dbReference>
<evidence type="ECO:0000256" key="5">
    <source>
        <dbReference type="ARBA" id="ARBA00022692"/>
    </source>
</evidence>
<dbReference type="PANTHER" id="PTHR30576:SF4">
    <property type="entry name" value="UNDECAPRENYL-PHOSPHATE GALACTOSE PHOSPHOTRANSFERASE"/>
    <property type="match status" value="1"/>
</dbReference>
<name>B2JKP6_PARP8</name>
<keyword evidence="6 8" id="KW-1133">Transmembrane helix</keyword>
<organism evidence="10 11">
    <name type="scientific">Paraburkholderia phymatum (strain DSM 17167 / CIP 108236 / LMG 21445 / STM815)</name>
    <name type="common">Burkholderia phymatum</name>
    <dbReference type="NCBI Taxonomy" id="391038"/>
    <lineage>
        <taxon>Bacteria</taxon>
        <taxon>Pseudomonadati</taxon>
        <taxon>Pseudomonadota</taxon>
        <taxon>Betaproteobacteria</taxon>
        <taxon>Burkholderiales</taxon>
        <taxon>Burkholderiaceae</taxon>
        <taxon>Paraburkholderia</taxon>
    </lineage>
</organism>
<dbReference type="EC" id="2.7.8.6" evidence="10"/>
<keyword evidence="3" id="KW-1003">Cell membrane</keyword>
<evidence type="ECO:0000313" key="11">
    <source>
        <dbReference type="Proteomes" id="UP000001192"/>
    </source>
</evidence>
<dbReference type="Pfam" id="PF13727">
    <property type="entry name" value="CoA_binding_3"/>
    <property type="match status" value="1"/>
</dbReference>
<evidence type="ECO:0000256" key="8">
    <source>
        <dbReference type="SAM" id="Phobius"/>
    </source>
</evidence>
<dbReference type="Proteomes" id="UP000001192">
    <property type="component" value="Chromosome 1"/>
</dbReference>
<comment type="subcellular location">
    <subcellularLocation>
        <location evidence="1">Cell membrane</location>
    </subcellularLocation>
</comment>
<keyword evidence="4 10" id="KW-0808">Transferase</keyword>
<feature type="transmembrane region" description="Helical" evidence="8">
    <location>
        <begin position="185"/>
        <end position="206"/>
    </location>
</feature>
<evidence type="ECO:0000256" key="3">
    <source>
        <dbReference type="ARBA" id="ARBA00022475"/>
    </source>
</evidence>
<dbReference type="GO" id="GO:0005886">
    <property type="term" value="C:plasma membrane"/>
    <property type="evidence" value="ECO:0007669"/>
    <property type="project" value="UniProtKB-SubCell"/>
</dbReference>
<evidence type="ECO:0000256" key="7">
    <source>
        <dbReference type="ARBA" id="ARBA00023136"/>
    </source>
</evidence>
<dbReference type="Pfam" id="PF02397">
    <property type="entry name" value="Bac_transf"/>
    <property type="match status" value="1"/>
</dbReference>
<dbReference type="HOGENOM" id="CLU_024920_3_4_4"/>
<dbReference type="KEGG" id="bph:Bphy_1691"/>
<keyword evidence="11" id="KW-1185">Reference proteome</keyword>
<dbReference type="AlphaFoldDB" id="B2JKP6"/>
<dbReference type="STRING" id="391038.Bphy_1691"/>
<comment type="similarity">
    <text evidence="2">Belongs to the bacterial sugar transferase family.</text>
</comment>
<evidence type="ECO:0000259" key="9">
    <source>
        <dbReference type="Pfam" id="PF02397"/>
    </source>
</evidence>